<sequence length="1100" mass="120005">MQSKSKYLGRRGGFALILALSLMAFVVLLLISITTLVQVEVSNSVSSAKRLQAQANAMLGLQVAMGELQRLTGPDQRISGNALIMDVDVATPVFDSGEQAYWTGVWDATNGSLLSWLVSGNEGLAPSDAAFIDYDLDLSASTLTEVVQFLQAGVVEVPLRTFNGEDAYAYWVSDEGGKAKINQADTDASMPLISAQMLDITQMEGLEWMSLIAEQAVLRKKAVSLEQLKSLSVANASTFDSLAHDLTPSSFGVLSNTVDGGLKTDLTLALFDHSEMPAGQMFDPLDDPSVSSLNDPGGPLWTQLQSWVDTSLSAAGDLPVRATTDEQAGFFPVVTQAQLYVLPRYGAAPDRKVLLDVMPSVTLWNPYDKALEVSNYRVDFGRSSPFDPSHYSYHDIVFGNWSLYLDLDGDGSFTSVSNSEKDERKDGDEIFYLINTDRSSQLNDMPGLSFTIADLRLEAGEAITFSAPSGNHPIDAFISSGPEGRLYRAAEGDNELEPGFRLTSSYYIDTGWDLSSIDPFVAPKFKVSALRTASQSVQLVKTSGSDSEVLSEFFGMGGQFVNGAPTIMSSSSDILGYPDLNGSVGFKILRNFVEIAEDPTVRWLSQFNPRGRMQGPIPLSFHDTGFADFKNSQINNPSFQNNILNDGLEFTTGVPSSGSAASVGFSTNTIYPKQAVLYESPPARDELRSIGQLMHAPLYYSGVTAVDANEDGSIDNDISRQRMQWSRIDNLIPAYAVGSSLADSMIPLDRVDLDWTEYPITEYWYNYVGRHYDYSYLLNQALWDGYFFSSLPTPNSRTPANQRFVALDSTATATMSAGNVAAEFLLEGAFNVNSTSENAWRALLAAFYGESLNGTQETGSPYVRINDLSGDPFKPSIHDVESPEAYLGYRTLTAPQIKNLARQIVKEVKRRGPFTSMARFVNRSLDQDAPSDMPNGGVNAYRVRGALSAALLAADQITADEAADLGITVADARINGALQQATEEITVDDVRTDSGFIQEAQVGWRSEDIPGWLTQADLLSRLGAGLTVRSDTFKIRVCGRVNDPISGAVQAEVFGEATVQRLPQFFNLADAADTQIADLTNDENKRFGRRYIVVDFHWIE</sequence>
<keyword evidence="3" id="KW-1185">Reference proteome</keyword>
<keyword evidence="1" id="KW-1133">Transmembrane helix</keyword>
<keyword evidence="1" id="KW-0472">Membrane</keyword>
<dbReference type="Proteomes" id="UP001324993">
    <property type="component" value="Chromosome"/>
</dbReference>
<gene>
    <name evidence="2" type="ORF">SH580_03370</name>
</gene>
<organism evidence="2 3">
    <name type="scientific">Coraliomargarita algicola</name>
    <dbReference type="NCBI Taxonomy" id="3092156"/>
    <lineage>
        <taxon>Bacteria</taxon>
        <taxon>Pseudomonadati</taxon>
        <taxon>Verrucomicrobiota</taxon>
        <taxon>Opitutia</taxon>
        <taxon>Puniceicoccales</taxon>
        <taxon>Coraliomargaritaceae</taxon>
        <taxon>Coraliomargarita</taxon>
    </lineage>
</organism>
<evidence type="ECO:0000256" key="1">
    <source>
        <dbReference type="SAM" id="Phobius"/>
    </source>
</evidence>
<protein>
    <submittedName>
        <fullName evidence="2">Uncharacterized protein</fullName>
    </submittedName>
</protein>
<keyword evidence="1" id="KW-0812">Transmembrane</keyword>
<dbReference type="EMBL" id="CP138858">
    <property type="protein sequence ID" value="WPJ96744.1"/>
    <property type="molecule type" value="Genomic_DNA"/>
</dbReference>
<evidence type="ECO:0000313" key="2">
    <source>
        <dbReference type="EMBL" id="WPJ96744.1"/>
    </source>
</evidence>
<evidence type="ECO:0000313" key="3">
    <source>
        <dbReference type="Proteomes" id="UP001324993"/>
    </source>
</evidence>
<proteinExistence type="predicted"/>
<reference evidence="2 3" key="1">
    <citation type="submission" date="2023-11" db="EMBL/GenBank/DDBJ databases">
        <title>Coraliomargarita sp. nov., isolated from marine algae.</title>
        <authorList>
            <person name="Lee J.K."/>
            <person name="Baek J.H."/>
            <person name="Kim J.M."/>
            <person name="Choi D.G."/>
            <person name="Jeon C.O."/>
        </authorList>
    </citation>
    <scope>NUCLEOTIDE SEQUENCE [LARGE SCALE GENOMIC DNA]</scope>
    <source>
        <strain evidence="2 3">J2-16</strain>
    </source>
</reference>
<feature type="transmembrane region" description="Helical" evidence="1">
    <location>
        <begin position="12"/>
        <end position="37"/>
    </location>
</feature>
<dbReference type="RefSeq" id="WP_319833601.1">
    <property type="nucleotide sequence ID" value="NZ_CP138858.1"/>
</dbReference>
<accession>A0ABZ0RNE4</accession>
<name>A0ABZ0RNE4_9BACT</name>